<dbReference type="AlphaFoldDB" id="U1I2J3"/>
<dbReference type="OrthoDB" id="5291055at2759"/>
<evidence type="ECO:0000313" key="2">
    <source>
        <dbReference type="EMBL" id="ERF76174.1"/>
    </source>
</evidence>
<dbReference type="PANTHER" id="PTHR36847:SF1">
    <property type="entry name" value="AMIDOLIGASE ENZYME"/>
    <property type="match status" value="1"/>
</dbReference>
<dbReference type="eggNOG" id="ENOG502SUNA">
    <property type="taxonomic scope" value="Eukaryota"/>
</dbReference>
<dbReference type="PANTHER" id="PTHR36847">
    <property type="entry name" value="AMIDOLIGASE ENZYME"/>
    <property type="match status" value="1"/>
</dbReference>
<organism evidence="2 3">
    <name type="scientific">Endocarpon pusillum (strain Z07020 / HMAS-L-300199)</name>
    <name type="common">Lichen-forming fungus</name>
    <dbReference type="NCBI Taxonomy" id="1263415"/>
    <lineage>
        <taxon>Eukaryota</taxon>
        <taxon>Fungi</taxon>
        <taxon>Dikarya</taxon>
        <taxon>Ascomycota</taxon>
        <taxon>Pezizomycotina</taxon>
        <taxon>Eurotiomycetes</taxon>
        <taxon>Chaetothyriomycetidae</taxon>
        <taxon>Verrucariales</taxon>
        <taxon>Verrucariaceae</taxon>
        <taxon>Endocarpon</taxon>
    </lineage>
</organism>
<reference evidence="3" key="1">
    <citation type="journal article" date="2014" name="BMC Genomics">
        <title>Genome characteristics reveal the impact of lichenization on lichen-forming fungus Endocarpon pusillum Hedwig (Verrucariales, Ascomycota).</title>
        <authorList>
            <person name="Wang Y.-Y."/>
            <person name="Liu B."/>
            <person name="Zhang X.-Y."/>
            <person name="Zhou Q.-M."/>
            <person name="Zhang T."/>
            <person name="Li H."/>
            <person name="Yu Y.-F."/>
            <person name="Zhang X.-L."/>
            <person name="Hao X.-Y."/>
            <person name="Wang M."/>
            <person name="Wang L."/>
            <person name="Wei J.-C."/>
        </authorList>
    </citation>
    <scope>NUCLEOTIDE SEQUENCE [LARGE SCALE GENOMIC DNA]</scope>
    <source>
        <strain evidence="3">Z07020 / HMAS-L-300199</strain>
    </source>
</reference>
<protein>
    <recommendedName>
        <fullName evidence="4">Amidoligase enzyme</fullName>
    </recommendedName>
</protein>
<dbReference type="RefSeq" id="XP_007786640.1">
    <property type="nucleotide sequence ID" value="XM_007788450.1"/>
</dbReference>
<dbReference type="Proteomes" id="UP000019373">
    <property type="component" value="Unassembled WGS sequence"/>
</dbReference>
<keyword evidence="3" id="KW-1185">Reference proteome</keyword>
<evidence type="ECO:0000313" key="3">
    <source>
        <dbReference type="Proteomes" id="UP000019373"/>
    </source>
</evidence>
<feature type="compositionally biased region" description="Low complexity" evidence="1">
    <location>
        <begin position="23"/>
        <end position="37"/>
    </location>
</feature>
<sequence>MSPAFSIAANTEKHLRAPTGRTAGPQAVPRAVPRAAGTEGSNLTERVLQRESVRPIPTCTFAAGSVASPAPSRQLSKSEFEARRKKSTKDRAQTHLAGRISQARAPSTTNAGSTPSNVGPWSTSYRRPTSTSKEQQTASQPPSSGANGSQPPTTSDRPPVDINEDKKRSETATDPQHLESPGDLARVSHCAGPSTSHPASEIRTINLGIETEFYLASRVTDYFESDVTSFVTFLTQSYNAKVPQQHPRMRPDFRPYSFDGDYHRWCIVLDATMSSLFSPWGLELVSPIFKAFPFSTWRKDVEAAWKFLRSYYNVLGTELCATHIHISIESEYSLQDLKRIAQAVIHFETALEALMPPDRRGNEYAKSNWLDGHRFGREGLTRHESIAAIGKVSHLRELVDLMQPFRFGTDRDYAWNFLGLQSFPRTIEFRKPPVSLTSDAALSWAELALAFVHASVRCESSKLQKVPPTIGGLRWFLHQFHVPGMNEPARLERLWKGKDPRAAVEPIPLPEGKKEEIEDMKTRLRVLAEADKRQIQAFADTTQEPYW</sequence>
<evidence type="ECO:0008006" key="4">
    <source>
        <dbReference type="Google" id="ProtNLM"/>
    </source>
</evidence>
<name>U1I2J3_ENDPU</name>
<accession>U1I2J3</accession>
<feature type="compositionally biased region" description="Polar residues" evidence="1">
    <location>
        <begin position="104"/>
        <end position="156"/>
    </location>
</feature>
<dbReference type="Pfam" id="PF12224">
    <property type="entry name" value="Amidoligase_2"/>
    <property type="match status" value="1"/>
</dbReference>
<evidence type="ECO:0000256" key="1">
    <source>
        <dbReference type="SAM" id="MobiDB-lite"/>
    </source>
</evidence>
<dbReference type="EMBL" id="KE720780">
    <property type="protein sequence ID" value="ERF76174.1"/>
    <property type="molecule type" value="Genomic_DNA"/>
</dbReference>
<dbReference type="HOGENOM" id="CLU_497846_0_0_1"/>
<gene>
    <name evidence="2" type="ORF">EPUS_01508</name>
</gene>
<dbReference type="InterPro" id="IPR022025">
    <property type="entry name" value="Amidoligase_2"/>
</dbReference>
<feature type="region of interest" description="Disordered" evidence="1">
    <location>
        <begin position="1"/>
        <end position="199"/>
    </location>
</feature>
<dbReference type="GeneID" id="19236564"/>
<proteinExistence type="predicted"/>